<evidence type="ECO:0000313" key="3">
    <source>
        <dbReference type="Proteomes" id="UP000003257"/>
    </source>
</evidence>
<dbReference type="Proteomes" id="UP000003257">
    <property type="component" value="Unassembled WGS sequence"/>
</dbReference>
<accession>A0ABM9X516</accession>
<keyword evidence="1" id="KW-1133">Transmembrane helix</keyword>
<keyword evidence="1" id="KW-0812">Transmembrane</keyword>
<keyword evidence="3" id="KW-1185">Reference proteome</keyword>
<protein>
    <submittedName>
        <fullName evidence="2">Uncharacterized protein</fullName>
    </submittedName>
</protein>
<sequence>MKSFAILANICMPGVGSFIIGKPGQGIGQIFVWGFGLVLTLGTLGIGGIIGIPLMIGAWIWAIVTAAGGPAQPVQVNIINNRDN</sequence>
<keyword evidence="1" id="KW-0472">Membrane</keyword>
<dbReference type="RefSeq" id="WP_007120261.1">
    <property type="nucleotide sequence ID" value="NZ_ABID01000004.1"/>
</dbReference>
<comment type="caution">
    <text evidence="2">The sequence shown here is derived from an EMBL/GenBank/DDBJ whole genome shotgun (WGS) entry which is preliminary data.</text>
</comment>
<dbReference type="EMBL" id="ABID01000004">
    <property type="protein sequence ID" value="EDQ04497.1"/>
    <property type="molecule type" value="Genomic_DNA"/>
</dbReference>
<feature type="transmembrane region" description="Helical" evidence="1">
    <location>
        <begin position="33"/>
        <end position="62"/>
    </location>
</feature>
<evidence type="ECO:0000313" key="2">
    <source>
        <dbReference type="EMBL" id="EDQ04497.1"/>
    </source>
</evidence>
<organism evidence="2 3">
    <name type="scientific">Sulfitobacter indolifex HEL-45</name>
    <dbReference type="NCBI Taxonomy" id="391624"/>
    <lineage>
        <taxon>Bacteria</taxon>
        <taxon>Pseudomonadati</taxon>
        <taxon>Pseudomonadota</taxon>
        <taxon>Alphaproteobacteria</taxon>
        <taxon>Rhodobacterales</taxon>
        <taxon>Roseobacteraceae</taxon>
        <taxon>Sulfitobacter</taxon>
    </lineage>
</organism>
<gene>
    <name evidence="2" type="ORF">OIHEL45_16249</name>
</gene>
<reference evidence="2 3" key="1">
    <citation type="submission" date="2007-11" db="EMBL/GenBank/DDBJ databases">
        <authorList>
            <person name="Wagner-Dobler I."/>
            <person name="Ferriera S."/>
            <person name="Johnson J."/>
            <person name="Kravitz S."/>
            <person name="Beeson K."/>
            <person name="Sutton G."/>
            <person name="Rogers Y.-H."/>
            <person name="Friedman R."/>
            <person name="Frazier M."/>
            <person name="Venter J.C."/>
        </authorList>
    </citation>
    <scope>NUCLEOTIDE SEQUENCE [LARGE SCALE GENOMIC DNA]</scope>
    <source>
        <strain evidence="2 3">HEL-45</strain>
    </source>
</reference>
<proteinExistence type="predicted"/>
<evidence type="ECO:0000256" key="1">
    <source>
        <dbReference type="SAM" id="Phobius"/>
    </source>
</evidence>
<name>A0ABM9X516_9RHOB</name>